<gene>
    <name evidence="3" type="ORF">IAB05_04640</name>
</gene>
<dbReference type="GO" id="GO:0046491">
    <property type="term" value="P:L-methylmalonyl-CoA metabolic process"/>
    <property type="evidence" value="ECO:0007669"/>
    <property type="project" value="TreeGrafter"/>
</dbReference>
<dbReference type="SUPFAM" id="SSF54593">
    <property type="entry name" value="Glyoxalase/Bleomycin resistance protein/Dihydroxybiphenyl dioxygenase"/>
    <property type="match status" value="1"/>
</dbReference>
<dbReference type="GO" id="GO:0004493">
    <property type="term" value="F:methylmalonyl-CoA epimerase activity"/>
    <property type="evidence" value="ECO:0007669"/>
    <property type="project" value="TreeGrafter"/>
</dbReference>
<name>A0A9D1MIC1_9FIRM</name>
<dbReference type="Gene3D" id="3.10.180.10">
    <property type="entry name" value="2,3-Dihydroxybiphenyl 1,2-Dioxygenase, domain 1"/>
    <property type="match status" value="1"/>
</dbReference>
<dbReference type="AlphaFoldDB" id="A0A9D1MIC1"/>
<comment type="caution">
    <text evidence="3">The sequence shown here is derived from an EMBL/GenBank/DDBJ whole genome shotgun (WGS) entry which is preliminary data.</text>
</comment>
<dbReference type="GO" id="GO:0046872">
    <property type="term" value="F:metal ion binding"/>
    <property type="evidence" value="ECO:0007669"/>
    <property type="project" value="UniProtKB-KW"/>
</dbReference>
<dbReference type="InterPro" id="IPR029068">
    <property type="entry name" value="Glyas_Bleomycin-R_OHBP_Dase"/>
</dbReference>
<dbReference type="Pfam" id="PF13669">
    <property type="entry name" value="Glyoxalase_4"/>
    <property type="match status" value="1"/>
</dbReference>
<feature type="domain" description="VOC" evidence="2">
    <location>
        <begin position="5"/>
        <end position="145"/>
    </location>
</feature>
<dbReference type="InterPro" id="IPR051785">
    <property type="entry name" value="MMCE/EMCE_epimerase"/>
</dbReference>
<evidence type="ECO:0000313" key="3">
    <source>
        <dbReference type="EMBL" id="HIU60657.1"/>
    </source>
</evidence>
<reference evidence="3" key="2">
    <citation type="journal article" date="2021" name="PeerJ">
        <title>Extensive microbial diversity within the chicken gut microbiome revealed by metagenomics and culture.</title>
        <authorList>
            <person name="Gilroy R."/>
            <person name="Ravi A."/>
            <person name="Getino M."/>
            <person name="Pursley I."/>
            <person name="Horton D.L."/>
            <person name="Alikhan N.F."/>
            <person name="Baker D."/>
            <person name="Gharbi K."/>
            <person name="Hall N."/>
            <person name="Watson M."/>
            <person name="Adriaenssens E.M."/>
            <person name="Foster-Nyarko E."/>
            <person name="Jarju S."/>
            <person name="Secka A."/>
            <person name="Antonio M."/>
            <person name="Oren A."/>
            <person name="Chaudhuri R.R."/>
            <person name="La Ragione R."/>
            <person name="Hildebrand F."/>
            <person name="Pallen M.J."/>
        </authorList>
    </citation>
    <scope>NUCLEOTIDE SEQUENCE</scope>
    <source>
        <strain evidence="3">18911</strain>
    </source>
</reference>
<dbReference type="Proteomes" id="UP000824094">
    <property type="component" value="Unassembled WGS sequence"/>
</dbReference>
<evidence type="ECO:0000259" key="2">
    <source>
        <dbReference type="PROSITE" id="PS51819"/>
    </source>
</evidence>
<evidence type="ECO:0000313" key="4">
    <source>
        <dbReference type="Proteomes" id="UP000824094"/>
    </source>
</evidence>
<accession>A0A9D1MIC1</accession>
<protein>
    <submittedName>
        <fullName evidence="3">VOC family protein</fullName>
    </submittedName>
</protein>
<reference evidence="3" key="1">
    <citation type="submission" date="2020-10" db="EMBL/GenBank/DDBJ databases">
        <authorList>
            <person name="Gilroy R."/>
        </authorList>
    </citation>
    <scope>NUCLEOTIDE SEQUENCE</scope>
    <source>
        <strain evidence="3">18911</strain>
    </source>
</reference>
<proteinExistence type="predicted"/>
<evidence type="ECO:0000256" key="1">
    <source>
        <dbReference type="ARBA" id="ARBA00022723"/>
    </source>
</evidence>
<dbReference type="PROSITE" id="PS51819">
    <property type="entry name" value="VOC"/>
    <property type="match status" value="1"/>
</dbReference>
<dbReference type="EMBL" id="DVNF01000138">
    <property type="protein sequence ID" value="HIU60657.1"/>
    <property type="molecule type" value="Genomic_DNA"/>
</dbReference>
<dbReference type="InterPro" id="IPR037523">
    <property type="entry name" value="VOC_core"/>
</dbReference>
<keyword evidence="1" id="KW-0479">Metal-binding</keyword>
<sequence length="173" mass="19416">MKLGKIGHVGIVVKDMEEAKARYSALTGIDTWYELVYDAPPEIYYKGERRLSDVRLLLGGKGHTAVELICSTGDDNIYTEFLRRHGEMIHHMEYNVKNLDEELRRAESLGLTVFQRASFVSAGTTVRYAYVGKSEDDALFELIEATLPMGIKKGDVPLELQLGALTGTYKKVK</sequence>
<organism evidence="3 4">
    <name type="scientific">Candidatus Stercoripulliclostridium merdigallinarum</name>
    <dbReference type="NCBI Taxonomy" id="2840951"/>
    <lineage>
        <taxon>Bacteria</taxon>
        <taxon>Bacillati</taxon>
        <taxon>Bacillota</taxon>
        <taxon>Clostridia</taxon>
        <taxon>Eubacteriales</taxon>
        <taxon>Candidatus Stercoripulliclostridium</taxon>
    </lineage>
</organism>
<dbReference type="PANTHER" id="PTHR43048:SF3">
    <property type="entry name" value="METHYLMALONYL-COA EPIMERASE, MITOCHONDRIAL"/>
    <property type="match status" value="1"/>
</dbReference>
<dbReference type="PANTHER" id="PTHR43048">
    <property type="entry name" value="METHYLMALONYL-COA EPIMERASE"/>
    <property type="match status" value="1"/>
</dbReference>